<dbReference type="AlphaFoldDB" id="A0A3P6E958"/>
<dbReference type="EMBL" id="LR031875">
    <property type="protein sequence ID" value="VDD31844.1"/>
    <property type="molecule type" value="Genomic_DNA"/>
</dbReference>
<accession>A0A3P6E958</accession>
<name>A0A3P6E958_BRAOL</name>
<proteinExistence type="predicted"/>
<gene>
    <name evidence="1" type="ORF">BOLC9T57167H</name>
</gene>
<sequence length="59" mass="6703">MELASFSNQSSFSYISATRRPKKRLRLPWCLKTTVTENHSSEVLASWLLSPCMVLLSSL</sequence>
<protein>
    <submittedName>
        <fullName evidence="1">Uncharacterized protein</fullName>
    </submittedName>
</protein>
<organism evidence="1">
    <name type="scientific">Brassica oleracea</name>
    <name type="common">Wild cabbage</name>
    <dbReference type="NCBI Taxonomy" id="3712"/>
    <lineage>
        <taxon>Eukaryota</taxon>
        <taxon>Viridiplantae</taxon>
        <taxon>Streptophyta</taxon>
        <taxon>Embryophyta</taxon>
        <taxon>Tracheophyta</taxon>
        <taxon>Spermatophyta</taxon>
        <taxon>Magnoliopsida</taxon>
        <taxon>eudicotyledons</taxon>
        <taxon>Gunneridae</taxon>
        <taxon>Pentapetalae</taxon>
        <taxon>rosids</taxon>
        <taxon>malvids</taxon>
        <taxon>Brassicales</taxon>
        <taxon>Brassicaceae</taxon>
        <taxon>Brassiceae</taxon>
        <taxon>Brassica</taxon>
    </lineage>
</organism>
<evidence type="ECO:0000313" key="1">
    <source>
        <dbReference type="EMBL" id="VDD31844.1"/>
    </source>
</evidence>
<reference evidence="1" key="1">
    <citation type="submission" date="2018-11" db="EMBL/GenBank/DDBJ databases">
        <authorList>
            <consortium name="Genoscope - CEA"/>
            <person name="William W."/>
        </authorList>
    </citation>
    <scope>NUCLEOTIDE SEQUENCE</scope>
</reference>